<dbReference type="PANTHER" id="PTHR32488:SF76">
    <property type="entry name" value="ANKYRIN REPEAT-CONTAINING PROTEIN-RELATED"/>
    <property type="match status" value="1"/>
</dbReference>
<proteinExistence type="predicted"/>
<dbReference type="KEGG" id="dpp:DICPUDRAFT_99248"/>
<accession>F0ZXM6</accession>
<keyword evidence="2" id="KW-1185">Reference proteome</keyword>
<dbReference type="Proteomes" id="UP000001064">
    <property type="component" value="Unassembled WGS sequence"/>
</dbReference>
<gene>
    <name evidence="1" type="ORF">DICPUDRAFT_99248</name>
</gene>
<reference evidence="2" key="1">
    <citation type="journal article" date="2011" name="Genome Biol.">
        <title>Comparative genomics of the social amoebae Dictyostelium discoideum and Dictyostelium purpureum.</title>
        <authorList>
            <consortium name="US DOE Joint Genome Institute (JGI-PGF)"/>
            <person name="Sucgang R."/>
            <person name="Kuo A."/>
            <person name="Tian X."/>
            <person name="Salerno W."/>
            <person name="Parikh A."/>
            <person name="Feasley C.L."/>
            <person name="Dalin E."/>
            <person name="Tu H."/>
            <person name="Huang E."/>
            <person name="Barry K."/>
            <person name="Lindquist E."/>
            <person name="Shapiro H."/>
            <person name="Bruce D."/>
            <person name="Schmutz J."/>
            <person name="Salamov A."/>
            <person name="Fey P."/>
            <person name="Gaudet P."/>
            <person name="Anjard C."/>
            <person name="Babu M.M."/>
            <person name="Basu S."/>
            <person name="Bushmanova Y."/>
            <person name="van der Wel H."/>
            <person name="Katoh-Kurasawa M."/>
            <person name="Dinh C."/>
            <person name="Coutinho P.M."/>
            <person name="Saito T."/>
            <person name="Elias M."/>
            <person name="Schaap P."/>
            <person name="Kay R.R."/>
            <person name="Henrissat B."/>
            <person name="Eichinger L."/>
            <person name="Rivero F."/>
            <person name="Putnam N.H."/>
            <person name="West C.M."/>
            <person name="Loomis W.F."/>
            <person name="Chisholm R.L."/>
            <person name="Shaulsky G."/>
            <person name="Strassmann J.E."/>
            <person name="Queller D.C."/>
            <person name="Kuspa A."/>
            <person name="Grigoriev I.V."/>
        </authorList>
    </citation>
    <scope>NUCLEOTIDE SEQUENCE [LARGE SCALE GENOMIC DNA]</scope>
    <source>
        <strain evidence="2">QSDP1</strain>
    </source>
</reference>
<dbReference type="RefSeq" id="XP_003292177.1">
    <property type="nucleotide sequence ID" value="XM_003292129.1"/>
</dbReference>
<dbReference type="InParanoid" id="F0ZXM6"/>
<dbReference type="PANTHER" id="PTHR32488">
    <property type="entry name" value="UPF0746 PROTEIN DDB_G0280785-RELATED"/>
    <property type="match status" value="1"/>
</dbReference>
<dbReference type="InterPro" id="IPR051904">
    <property type="entry name" value="UPF0746_actin_org"/>
</dbReference>
<name>F0ZXM6_DICPU</name>
<dbReference type="AlphaFoldDB" id="F0ZXM6"/>
<dbReference type="EMBL" id="GL871263">
    <property type="protein sequence ID" value="EGC31300.1"/>
    <property type="molecule type" value="Genomic_DNA"/>
</dbReference>
<dbReference type="OMA" id="FINEIMR"/>
<sequence>MDTPNNEILFWRIFRNIYLFNTIFSNFKLKKKKNYDRLYDPNYIYEHFKNSKKIIKDKVKSSKILFVFDQLGFSPNSFEIVAKIIRKDNQKNIDFYKKLFLVYSKSIPPNSQPKETIISIIFQNSNIPLLKAYLPNGSPLLYQNLLIYDYKSLKIVQYILSEEFLNSNNNNNRRIKENIKTQDINLYQDSFKLKHLLKIVSYLCEVYREEPIIQESQFYKAISISTYQFTNGQLKSSINKLLSPTTSLIINNNHNLNEIKNIIFNYIQLFYLFNTDSLQSFNYFLLFKGIDEIQKELQRDREGLFEKYKNILEMLKSTSSPDPKFFSDYINRIFDSLYIFKKEECSRQIFKSGNMYIIEAHIKAKSFNCGPLLLSSIASTQVLDYFFINYQDIFFADNNYNWMWISSVEVLEHYEKLMEKLSRKFKLGKLTEYYRDVADTFTLENLLRAINNKKYYNIAPDFSLQSFQNLVKKAIKENKQDLIISLISSFEFKKVEAYSLITNNDVYNEKIMAWIFSNSSSIQYHGPGRMVITFKSYDKKEFKIQGDLFFWFLACNTIGEYKEIFRLNQLFPSNTHLDQYFQSVSNYTPELIDLILNYYKENKLNFFTDPNITIPGGEDEVEYVSYSSFSFDFLFDEAITPKKDLPLLKHLINNHSYLFTDGEGAQEQLNNINPNNVNVREKLKKKFLNMVTWNRFETSQLLFQYLDITEDDLNQIKNTSYRPQCWLKDYYITNKK</sequence>
<evidence type="ECO:0000313" key="1">
    <source>
        <dbReference type="EMBL" id="EGC31300.1"/>
    </source>
</evidence>
<dbReference type="VEuPathDB" id="AmoebaDB:DICPUDRAFT_99248"/>
<dbReference type="GeneID" id="10505917"/>
<organism evidence="1 2">
    <name type="scientific">Dictyostelium purpureum</name>
    <name type="common">Slime mold</name>
    <dbReference type="NCBI Taxonomy" id="5786"/>
    <lineage>
        <taxon>Eukaryota</taxon>
        <taxon>Amoebozoa</taxon>
        <taxon>Evosea</taxon>
        <taxon>Eumycetozoa</taxon>
        <taxon>Dictyostelia</taxon>
        <taxon>Dictyosteliales</taxon>
        <taxon>Dictyosteliaceae</taxon>
        <taxon>Dictyostelium</taxon>
    </lineage>
</organism>
<evidence type="ECO:0000313" key="2">
    <source>
        <dbReference type="Proteomes" id="UP000001064"/>
    </source>
</evidence>
<protein>
    <submittedName>
        <fullName evidence="1">Uncharacterized protein</fullName>
    </submittedName>
</protein>